<evidence type="ECO:0000313" key="2">
    <source>
        <dbReference type="EMBL" id="AKK09607.1"/>
    </source>
</evidence>
<gene>
    <name evidence="2" type="ORF">CTEST_10945</name>
</gene>
<dbReference type="PATRIC" id="fig|136857.5.peg.2170"/>
<dbReference type="EMBL" id="CP011545">
    <property type="protein sequence ID" value="AKK09607.1"/>
    <property type="molecule type" value="Genomic_DNA"/>
</dbReference>
<dbReference type="STRING" id="136857.CTEST_10945"/>
<dbReference type="RefSeq" id="WP_311775643.1">
    <property type="nucleotide sequence ID" value="NZ_JAASJB010000011.1"/>
</dbReference>
<dbReference type="AlphaFoldDB" id="A0A0G3HER2"/>
<evidence type="ECO:0000313" key="3">
    <source>
        <dbReference type="Proteomes" id="UP000035540"/>
    </source>
</evidence>
<protein>
    <submittedName>
        <fullName evidence="2">Putative DUF4095 family protein</fullName>
    </submittedName>
</protein>
<dbReference type="Proteomes" id="UP000035540">
    <property type="component" value="Chromosome"/>
</dbReference>
<organism evidence="2 3">
    <name type="scientific">Corynebacterium testudinoris</name>
    <dbReference type="NCBI Taxonomy" id="136857"/>
    <lineage>
        <taxon>Bacteria</taxon>
        <taxon>Bacillati</taxon>
        <taxon>Actinomycetota</taxon>
        <taxon>Actinomycetes</taxon>
        <taxon>Mycobacteriales</taxon>
        <taxon>Corynebacteriaceae</taxon>
        <taxon>Corynebacterium</taxon>
    </lineage>
</organism>
<keyword evidence="3" id="KW-1185">Reference proteome</keyword>
<dbReference type="Pfam" id="PF13338">
    <property type="entry name" value="AbiEi_4"/>
    <property type="match status" value="1"/>
</dbReference>
<reference evidence="2 3" key="1">
    <citation type="journal article" date="2015" name="Genome Announc.">
        <title>Complete Genome Sequence of the Type Strain Corynebacterium testudinoris DSM 44614, Recovered from Necrotic Lesions in the Mouth of a Tortoise.</title>
        <authorList>
            <person name="Ruckert C."/>
            <person name="Kriete M."/>
            <person name="Jaenicke S."/>
            <person name="Winkler A."/>
            <person name="Tauch A."/>
        </authorList>
    </citation>
    <scope>NUCLEOTIDE SEQUENCE [LARGE SCALE GENOMIC DNA]</scope>
    <source>
        <strain evidence="2 3">DSM 44614</strain>
    </source>
</reference>
<feature type="domain" description="AbiEi antitoxin N-terminal" evidence="1">
    <location>
        <begin position="6"/>
        <end position="43"/>
    </location>
</feature>
<reference evidence="3" key="2">
    <citation type="submission" date="2015-05" db="EMBL/GenBank/DDBJ databases">
        <title>Complete genome sequence of Corynebacterium testudinoris DSM 44614, recovered from necrotic lesions in the mouth of a tortoise.</title>
        <authorList>
            <person name="Ruckert C."/>
            <person name="Albersmeier A."/>
            <person name="Winkler A."/>
            <person name="Tauch A."/>
        </authorList>
    </citation>
    <scope>NUCLEOTIDE SEQUENCE [LARGE SCALE GENOMIC DNA]</scope>
    <source>
        <strain evidence="3">DSM 44614</strain>
    </source>
</reference>
<dbReference type="InterPro" id="IPR025159">
    <property type="entry name" value="AbiEi_N"/>
</dbReference>
<accession>A0A0G3HER2</accession>
<name>A0A0G3HER2_9CORY</name>
<sequence>MKELASMPTLTPGTAKDAGLSRSSLYRAARAGRVERIARGIYLPSDSSASDWDWIEAATRRPDATICLTSALAHHDLTVEIPAAMDVAIPRGVRTPATPATIAWHQFDRATFNIGREEILIPGTEQTIGIYSPERSIADAFRLRGAVGYELPLEALKTWLQRGGKPARLIEIASQLPRAKSPMLRALEVLT</sequence>
<proteinExistence type="predicted"/>
<dbReference type="KEGG" id="cted:CTEST_10945"/>
<evidence type="ECO:0000259" key="1">
    <source>
        <dbReference type="Pfam" id="PF13338"/>
    </source>
</evidence>